<evidence type="ECO:0000313" key="5">
    <source>
        <dbReference type="Proteomes" id="UP000240621"/>
    </source>
</evidence>
<dbReference type="AlphaFoldDB" id="A0A2P8CFW9"/>
<dbReference type="InterPro" id="IPR023485">
    <property type="entry name" value="Ptyr_pPase"/>
</dbReference>
<dbReference type="RefSeq" id="WP_106541684.1">
    <property type="nucleotide sequence ID" value="NZ_BLAU01000001.1"/>
</dbReference>
<dbReference type="Proteomes" id="UP000240621">
    <property type="component" value="Unassembled WGS sequence"/>
</dbReference>
<keyword evidence="1" id="KW-0059">Arsenical resistance</keyword>
<organism evidence="4 5">
    <name type="scientific">Prolixibacter denitrificans</name>
    <dbReference type="NCBI Taxonomy" id="1541063"/>
    <lineage>
        <taxon>Bacteria</taxon>
        <taxon>Pseudomonadati</taxon>
        <taxon>Bacteroidota</taxon>
        <taxon>Bacteroidia</taxon>
        <taxon>Marinilabiliales</taxon>
        <taxon>Prolixibacteraceae</taxon>
        <taxon>Prolixibacter</taxon>
    </lineage>
</organism>
<evidence type="ECO:0000313" key="3">
    <source>
        <dbReference type="EMBL" id="GET23399.1"/>
    </source>
</evidence>
<accession>A0A2P8CFW9</accession>
<gene>
    <name evidence="4" type="ORF">CLV93_103274</name>
    <name evidence="3" type="ORF">JCM18694_36450</name>
</gene>
<evidence type="ECO:0000259" key="2">
    <source>
        <dbReference type="SMART" id="SM00226"/>
    </source>
</evidence>
<dbReference type="Pfam" id="PF01451">
    <property type="entry name" value="LMWPc"/>
    <property type="match status" value="1"/>
</dbReference>
<dbReference type="Gene3D" id="3.40.50.2300">
    <property type="match status" value="1"/>
</dbReference>
<dbReference type="EMBL" id="BLAU01000001">
    <property type="protein sequence ID" value="GET23399.1"/>
    <property type="molecule type" value="Genomic_DNA"/>
</dbReference>
<dbReference type="EMBL" id="PYGC01000003">
    <property type="protein sequence ID" value="PSK83858.1"/>
    <property type="molecule type" value="Genomic_DNA"/>
</dbReference>
<reference evidence="4 5" key="1">
    <citation type="submission" date="2018-03" db="EMBL/GenBank/DDBJ databases">
        <title>Genomic Encyclopedia of Archaeal and Bacterial Type Strains, Phase II (KMG-II): from individual species to whole genera.</title>
        <authorList>
            <person name="Goeker M."/>
        </authorList>
    </citation>
    <scope>NUCLEOTIDE SEQUENCE [LARGE SCALE GENOMIC DNA]</scope>
    <source>
        <strain evidence="4 5">DSM 27267</strain>
    </source>
</reference>
<comment type="caution">
    <text evidence="4">The sequence shown here is derived from an EMBL/GenBank/DDBJ whole genome shotgun (WGS) entry which is preliminary data.</text>
</comment>
<dbReference type="SMART" id="SM00226">
    <property type="entry name" value="LMWPc"/>
    <property type="match status" value="1"/>
</dbReference>
<evidence type="ECO:0000313" key="6">
    <source>
        <dbReference type="Proteomes" id="UP000396862"/>
    </source>
</evidence>
<evidence type="ECO:0000256" key="1">
    <source>
        <dbReference type="ARBA" id="ARBA00022849"/>
    </source>
</evidence>
<name>A0A2P8CFW9_9BACT</name>
<dbReference type="GO" id="GO:0046685">
    <property type="term" value="P:response to arsenic-containing substance"/>
    <property type="evidence" value="ECO:0007669"/>
    <property type="project" value="UniProtKB-KW"/>
</dbReference>
<dbReference type="PANTHER" id="PTHR43428:SF1">
    <property type="entry name" value="ARSENATE REDUCTASE"/>
    <property type="match status" value="1"/>
</dbReference>
<dbReference type="OrthoDB" id="9799096at2"/>
<dbReference type="SUPFAM" id="SSF52788">
    <property type="entry name" value="Phosphotyrosine protein phosphatases I"/>
    <property type="match status" value="1"/>
</dbReference>
<protein>
    <submittedName>
        <fullName evidence="4">Protein-tyrosine-phosphatase</fullName>
    </submittedName>
</protein>
<dbReference type="Proteomes" id="UP000396862">
    <property type="component" value="Unassembled WGS sequence"/>
</dbReference>
<sequence>MAKVLILTTENAARSQMLEGWLRYYTRNNVVIRSAGLKPCNMDAFAVKAMIEAVVDIREAKSKTLGELDETHFDQIITLTPLATSEAMSKYPSATVEEAIFDDPKLATGEEKERLKIYRQSVDEIDDYAFNYAVRKLGLEF</sequence>
<proteinExistence type="predicted"/>
<feature type="domain" description="Phosphotyrosine protein phosphatase I" evidence="2">
    <location>
        <begin position="2"/>
        <end position="135"/>
    </location>
</feature>
<dbReference type="PANTHER" id="PTHR43428">
    <property type="entry name" value="ARSENATE REDUCTASE"/>
    <property type="match status" value="1"/>
</dbReference>
<evidence type="ECO:0000313" key="4">
    <source>
        <dbReference type="EMBL" id="PSK83858.1"/>
    </source>
</evidence>
<dbReference type="InterPro" id="IPR036196">
    <property type="entry name" value="Ptyr_pPase_sf"/>
</dbReference>
<reference evidence="3 6" key="2">
    <citation type="submission" date="2019-10" db="EMBL/GenBank/DDBJ databases">
        <title>Prolixibacter strains distinguished by the presence of nitrate reductase genes were adept at nitrate-dependent anaerobic corrosion of metallic iron and carbon steel.</title>
        <authorList>
            <person name="Iino T."/>
            <person name="Shono N."/>
            <person name="Ito K."/>
            <person name="Nakamura R."/>
            <person name="Sueoka K."/>
            <person name="Harayama S."/>
            <person name="Ohkuma M."/>
        </authorList>
    </citation>
    <scope>NUCLEOTIDE SEQUENCE [LARGE SCALE GENOMIC DNA]</scope>
    <source>
        <strain evidence="3 6">MIC1-1</strain>
    </source>
</reference>
<keyword evidence="6" id="KW-1185">Reference proteome</keyword>